<evidence type="ECO:0000313" key="9">
    <source>
        <dbReference type="Proteomes" id="UP000476820"/>
    </source>
</evidence>
<dbReference type="EMBL" id="SWOV01000016">
    <property type="protein sequence ID" value="NFF87795.1"/>
    <property type="molecule type" value="Genomic_DNA"/>
</dbReference>
<dbReference type="EMBL" id="SWVK01000004">
    <property type="protein sequence ID" value="NFN34396.1"/>
    <property type="molecule type" value="Genomic_DNA"/>
</dbReference>
<dbReference type="InterPro" id="IPR002123">
    <property type="entry name" value="Plipid/glycerol_acylTrfase"/>
</dbReference>
<dbReference type="CDD" id="cd07989">
    <property type="entry name" value="LPLAT_AGPAT-like"/>
    <property type="match status" value="1"/>
</dbReference>
<accession>A0A0C2N469</accession>
<dbReference type="AlphaFoldDB" id="A0A0C2N469"/>
<evidence type="ECO:0000313" key="8">
    <source>
        <dbReference type="Proteomes" id="UP000473681"/>
    </source>
</evidence>
<evidence type="ECO:0000313" key="7">
    <source>
        <dbReference type="Proteomes" id="UP000472355"/>
    </source>
</evidence>
<dbReference type="SUPFAM" id="SSF69593">
    <property type="entry name" value="Glycerol-3-phosphate (1)-acyltransferase"/>
    <property type="match status" value="1"/>
</dbReference>
<name>A0A0C2N469_CLOBO</name>
<dbReference type="GO" id="GO:0006654">
    <property type="term" value="P:phosphatidic acid biosynthetic process"/>
    <property type="evidence" value="ECO:0007669"/>
    <property type="project" value="TreeGrafter"/>
</dbReference>
<sequence>MLSPTIVKILEMLPESFLVNFGKMKIANYIKKYANITLNGIENIDKAQKPRIFICNHLSNADGLVLDRILREKSDPYFIAGAKLSDDLITRIGTKVIKNIPIKPNSPDKDAITKIVKTLRAGNDILIFPEGTRSRTGAMIEGKKGILLMARMSKAEIIPIGMCGTEKLLPISKNGDMGGEKWQNADVNINIGQKIELPKKNENEDKHEYDDRCLHILMKSIANLLPEGYRGVYK</sequence>
<evidence type="ECO:0000313" key="5">
    <source>
        <dbReference type="EMBL" id="NFF87795.1"/>
    </source>
</evidence>
<evidence type="ECO:0000259" key="3">
    <source>
        <dbReference type="SMART" id="SM00563"/>
    </source>
</evidence>
<reference evidence="4 7" key="1">
    <citation type="submission" date="2019-02" db="EMBL/GenBank/DDBJ databases">
        <title>Genome sequencing of Clostridium botulinum clinical isolates.</title>
        <authorList>
            <person name="Brunt J."/>
            <person name="Van Vliet A.H.M."/>
            <person name="Stringer S.C."/>
            <person name="Grant K.A."/>
            <person name="Carter A.C."/>
            <person name="Peck M.W."/>
        </authorList>
    </citation>
    <scope>NUCLEOTIDE SEQUENCE [LARGE SCALE GENOMIC DNA]</scope>
    <source>
        <strain evidence="4 7">H113700579</strain>
    </source>
</reference>
<gene>
    <name evidence="4" type="ORF">EXM65_07155</name>
    <name evidence="5" type="ORF">FC774_07905</name>
    <name evidence="6" type="ORF">FDB51_04470</name>
</gene>
<dbReference type="PANTHER" id="PTHR10434:SF40">
    <property type="entry name" value="1-ACYL-SN-GLYCEROL-3-PHOSPHATE ACYLTRANSFERASE"/>
    <property type="match status" value="1"/>
</dbReference>
<evidence type="ECO:0000256" key="1">
    <source>
        <dbReference type="ARBA" id="ARBA00022679"/>
    </source>
</evidence>
<dbReference type="OrthoDB" id="9803035at2"/>
<dbReference type="EMBL" id="SGKU01000015">
    <property type="protein sequence ID" value="NFA42365.1"/>
    <property type="molecule type" value="Genomic_DNA"/>
</dbReference>
<proteinExistence type="predicted"/>
<dbReference type="PANTHER" id="PTHR10434">
    <property type="entry name" value="1-ACYL-SN-GLYCEROL-3-PHOSPHATE ACYLTRANSFERASE"/>
    <property type="match status" value="1"/>
</dbReference>
<evidence type="ECO:0000313" key="6">
    <source>
        <dbReference type="EMBL" id="NFN34396.1"/>
    </source>
</evidence>
<dbReference type="Pfam" id="PF01553">
    <property type="entry name" value="Acyltransferase"/>
    <property type="match status" value="1"/>
</dbReference>
<keyword evidence="1 6" id="KW-0808">Transferase</keyword>
<dbReference type="GO" id="GO:0003841">
    <property type="term" value="F:1-acylglycerol-3-phosphate O-acyltransferase activity"/>
    <property type="evidence" value="ECO:0007669"/>
    <property type="project" value="TreeGrafter"/>
</dbReference>
<dbReference type="Proteomes" id="UP000476820">
    <property type="component" value="Unassembled WGS sequence"/>
</dbReference>
<organism evidence="6 8">
    <name type="scientific">Clostridium botulinum</name>
    <dbReference type="NCBI Taxonomy" id="1491"/>
    <lineage>
        <taxon>Bacteria</taxon>
        <taxon>Bacillati</taxon>
        <taxon>Bacillota</taxon>
        <taxon>Clostridia</taxon>
        <taxon>Eubacteriales</taxon>
        <taxon>Clostridiaceae</taxon>
        <taxon>Clostridium</taxon>
    </lineage>
</organism>
<feature type="domain" description="Phospholipid/glycerol acyltransferase" evidence="3">
    <location>
        <begin position="51"/>
        <end position="165"/>
    </location>
</feature>
<dbReference type="SMART" id="SM00563">
    <property type="entry name" value="PlsC"/>
    <property type="match status" value="1"/>
</dbReference>
<comment type="caution">
    <text evidence="6">The sequence shown here is derived from an EMBL/GenBank/DDBJ whole genome shotgun (WGS) entry which is preliminary data.</text>
</comment>
<reference evidence="8 9" key="2">
    <citation type="submission" date="2019-04" db="EMBL/GenBank/DDBJ databases">
        <title>Genome sequencing of Clostridium botulinum Groups I-IV and Clostridium butyricum.</title>
        <authorList>
            <person name="Brunt J."/>
            <person name="Van Vliet A.H.M."/>
            <person name="Stringer S.C."/>
            <person name="Carter A.T."/>
            <person name="Peck M.W."/>
        </authorList>
    </citation>
    <scope>NUCLEOTIDE SEQUENCE [LARGE SCALE GENOMIC DNA]</scope>
    <source>
        <strain evidence="5 9">1605</strain>
        <strain evidence="6 8">CB-K-33E</strain>
    </source>
</reference>
<protein>
    <submittedName>
        <fullName evidence="6">1-acyl-sn-glycerol-3-phosphate acyltransferase</fullName>
    </submittedName>
</protein>
<keyword evidence="2 6" id="KW-0012">Acyltransferase</keyword>
<evidence type="ECO:0000313" key="4">
    <source>
        <dbReference type="EMBL" id="NFA42365.1"/>
    </source>
</evidence>
<evidence type="ECO:0000256" key="2">
    <source>
        <dbReference type="ARBA" id="ARBA00023315"/>
    </source>
</evidence>
<dbReference type="Proteomes" id="UP000473681">
    <property type="component" value="Unassembled WGS sequence"/>
</dbReference>
<dbReference type="RefSeq" id="WP_012449855.1">
    <property type="nucleotide sequence ID" value="NZ_CP010520.1"/>
</dbReference>
<dbReference type="Proteomes" id="UP000472355">
    <property type="component" value="Unassembled WGS sequence"/>
</dbReference>